<dbReference type="Pfam" id="PF09822">
    <property type="entry name" value="ABC_transp_aux"/>
    <property type="match status" value="1"/>
</dbReference>
<name>A0A564TI94_9FIRM</name>
<feature type="transmembrane region" description="Helical" evidence="1">
    <location>
        <begin position="12"/>
        <end position="37"/>
    </location>
</feature>
<dbReference type="RefSeq" id="WP_144368930.1">
    <property type="nucleotide sequence ID" value="NZ_CABHNB010000020.1"/>
</dbReference>
<dbReference type="EMBL" id="CABHNB010000020">
    <property type="protein sequence ID" value="VUX06271.1"/>
    <property type="molecule type" value="Genomic_DNA"/>
</dbReference>
<accession>A0A564TI94</accession>
<dbReference type="AlphaFoldDB" id="A0A564TI94"/>
<keyword evidence="1" id="KW-0812">Transmembrane</keyword>
<evidence type="ECO:0000313" key="5">
    <source>
        <dbReference type="Proteomes" id="UP000409147"/>
    </source>
</evidence>
<feature type="transmembrane region" description="Helical" evidence="1">
    <location>
        <begin position="451"/>
        <end position="473"/>
    </location>
</feature>
<feature type="domain" description="DUF7088" evidence="3">
    <location>
        <begin position="52"/>
        <end position="128"/>
    </location>
</feature>
<sequence>MKNKDNKQSSKILINGSYSILLTVLLLAGLIIVNLIVNHLPVKVTQFDFSNAKLYTLTDTTTGILKNLDQDVELYYICEGGKEDDTIQKLLDRYESASSHIKVEQIDPALYPGFTSKYTQEDVANNSVIAVSGDVSKVVNADSMYVESMNYNTYSYVKTGFDGEGMITSAVDYVTAKDIPNLYILSGNGETALGSAFGDVISKDNVNPLTLNLMTTDKVPDDADAILINTPTVDYSEEEAQKIIDYLEDGGKAIIFSNYTVEDMPNFDSILANYGVEREKGIILEGDSDKYMSYQYCLVPDISYSAITENVYGNGSVLAPMSQGILTSDLHRDSITYQPLLTTSDTSYSKEDVENMTTSEKEKGDKSGPFTIGMLIQEDTNNDDEADTEIVYYSTGYLLESNYNQAVSGSNAQLLGGTVNYLCNGEKTSAAVQTKSLQVKYLTLTDRAANIWTAICVFTLPLLFIIAGLAVWASRRKR</sequence>
<evidence type="ECO:0000313" key="4">
    <source>
        <dbReference type="EMBL" id="VUX06271.1"/>
    </source>
</evidence>
<keyword evidence="1" id="KW-0472">Membrane</keyword>
<proteinExistence type="predicted"/>
<evidence type="ECO:0000259" key="3">
    <source>
        <dbReference type="Pfam" id="PF23357"/>
    </source>
</evidence>
<dbReference type="Proteomes" id="UP000409147">
    <property type="component" value="Unassembled WGS sequence"/>
</dbReference>
<reference evidence="4 5" key="1">
    <citation type="submission" date="2019-07" db="EMBL/GenBank/DDBJ databases">
        <authorList>
            <person name="Hibberd C M."/>
            <person name="Gehrig L. J."/>
            <person name="Chang H.-W."/>
            <person name="Venkatesh S."/>
        </authorList>
    </citation>
    <scope>NUCLEOTIDE SEQUENCE [LARGE SCALE GENOMIC DNA]</scope>
    <source>
        <strain evidence="4">Ruminococcus_obeum_SSTS_Bg7063</strain>
    </source>
</reference>
<evidence type="ECO:0000259" key="2">
    <source>
        <dbReference type="Pfam" id="PF09822"/>
    </source>
</evidence>
<dbReference type="InterPro" id="IPR019196">
    <property type="entry name" value="ABC_transp_unknown"/>
</dbReference>
<dbReference type="Pfam" id="PF23357">
    <property type="entry name" value="DUF7088"/>
    <property type="match status" value="1"/>
</dbReference>
<evidence type="ECO:0000256" key="1">
    <source>
        <dbReference type="SAM" id="Phobius"/>
    </source>
</evidence>
<keyword evidence="5" id="KW-1185">Reference proteome</keyword>
<dbReference type="InterPro" id="IPR055396">
    <property type="entry name" value="DUF7088"/>
</dbReference>
<protein>
    <submittedName>
        <fullName evidence="4">ABC-type uncharacterized transport system</fullName>
    </submittedName>
</protein>
<keyword evidence="1" id="KW-1133">Transmembrane helix</keyword>
<organism evidence="4 5">
    <name type="scientific">Blautia obeum</name>
    <dbReference type="NCBI Taxonomy" id="40520"/>
    <lineage>
        <taxon>Bacteria</taxon>
        <taxon>Bacillati</taxon>
        <taxon>Bacillota</taxon>
        <taxon>Clostridia</taxon>
        <taxon>Lachnospirales</taxon>
        <taxon>Lachnospiraceae</taxon>
        <taxon>Blautia</taxon>
    </lineage>
</organism>
<gene>
    <name evidence="4" type="ORF">ROSSTS7063_01638</name>
</gene>
<feature type="domain" description="ABC-type uncharacterised transport system" evidence="2">
    <location>
        <begin position="181"/>
        <end position="407"/>
    </location>
</feature>